<evidence type="ECO:0000259" key="5">
    <source>
        <dbReference type="PROSITE" id="PS51462"/>
    </source>
</evidence>
<evidence type="ECO:0000313" key="7">
    <source>
        <dbReference type="Proteomes" id="UP001165396"/>
    </source>
</evidence>
<dbReference type="Proteomes" id="UP001165396">
    <property type="component" value="Unassembled WGS sequence"/>
</dbReference>
<accession>A0ABT1Z383</accession>
<dbReference type="PROSITE" id="PS51462">
    <property type="entry name" value="NUDIX"/>
    <property type="match status" value="1"/>
</dbReference>
<proteinExistence type="predicted"/>
<evidence type="ECO:0000256" key="1">
    <source>
        <dbReference type="ARBA" id="ARBA00001946"/>
    </source>
</evidence>
<dbReference type="RefSeq" id="WP_258295371.1">
    <property type="nucleotide sequence ID" value="NZ_JANKJG010000010.1"/>
</dbReference>
<dbReference type="InterPro" id="IPR000086">
    <property type="entry name" value="NUDIX_hydrolase_dom"/>
</dbReference>
<dbReference type="PANTHER" id="PTHR12629:SF0">
    <property type="entry name" value="DIPHOSPHOINOSITOL-POLYPHOSPHATE DIPHOSPHATASE"/>
    <property type="match status" value="1"/>
</dbReference>
<evidence type="ECO:0000256" key="4">
    <source>
        <dbReference type="ARBA" id="ARBA00022842"/>
    </source>
</evidence>
<dbReference type="Gene3D" id="3.90.79.10">
    <property type="entry name" value="Nucleoside Triphosphate Pyrophosphohydrolase"/>
    <property type="match status" value="1"/>
</dbReference>
<comment type="caution">
    <text evidence="6">The sequence shown here is derived from an EMBL/GenBank/DDBJ whole genome shotgun (WGS) entry which is preliminary data.</text>
</comment>
<dbReference type="EMBL" id="JANKJG010000010">
    <property type="protein sequence ID" value="MCR8827602.1"/>
    <property type="molecule type" value="Genomic_DNA"/>
</dbReference>
<keyword evidence="7" id="KW-1185">Reference proteome</keyword>
<protein>
    <submittedName>
        <fullName evidence="6">NUDIX hydrolase</fullName>
    </submittedName>
</protein>
<evidence type="ECO:0000256" key="3">
    <source>
        <dbReference type="ARBA" id="ARBA00022801"/>
    </source>
</evidence>
<name>A0ABT1Z383_9RHOB</name>
<dbReference type="PANTHER" id="PTHR12629">
    <property type="entry name" value="DIPHOSPHOINOSITOL POLYPHOSPHATE PHOSPHOHYDROLASE"/>
    <property type="match status" value="1"/>
</dbReference>
<reference evidence="6" key="1">
    <citation type="submission" date="2022-07" db="EMBL/GenBank/DDBJ databases">
        <title>Pseudosulfitobacter sp. strain AP-MA-4, whole genome sequence.</title>
        <authorList>
            <person name="Jiang Y."/>
        </authorList>
    </citation>
    <scope>NUCLEOTIDE SEQUENCE</scope>
    <source>
        <strain evidence="6">AP-MA-4</strain>
    </source>
</reference>
<dbReference type="InterPro" id="IPR015797">
    <property type="entry name" value="NUDIX_hydrolase-like_dom_sf"/>
</dbReference>
<keyword evidence="2" id="KW-0479">Metal-binding</keyword>
<dbReference type="CDD" id="cd04666">
    <property type="entry name" value="NUDIX_DIPP2_like_Nudt4"/>
    <property type="match status" value="1"/>
</dbReference>
<dbReference type="InterPro" id="IPR047198">
    <property type="entry name" value="DDP-like_NUDIX"/>
</dbReference>
<evidence type="ECO:0000256" key="2">
    <source>
        <dbReference type="ARBA" id="ARBA00022723"/>
    </source>
</evidence>
<dbReference type="SUPFAM" id="SSF55811">
    <property type="entry name" value="Nudix"/>
    <property type="match status" value="1"/>
</dbReference>
<dbReference type="Pfam" id="PF00293">
    <property type="entry name" value="NUDIX"/>
    <property type="match status" value="1"/>
</dbReference>
<gene>
    <name evidence="6" type="ORF">NTA49_13750</name>
</gene>
<dbReference type="GO" id="GO:0016787">
    <property type="term" value="F:hydrolase activity"/>
    <property type="evidence" value="ECO:0007669"/>
    <property type="project" value="UniProtKB-KW"/>
</dbReference>
<keyword evidence="3 6" id="KW-0378">Hydrolase</keyword>
<organism evidence="6 7">
    <name type="scientific">Pseudosulfitobacter koreensis</name>
    <dbReference type="NCBI Taxonomy" id="2968472"/>
    <lineage>
        <taxon>Bacteria</taxon>
        <taxon>Pseudomonadati</taxon>
        <taxon>Pseudomonadota</taxon>
        <taxon>Alphaproteobacteria</taxon>
        <taxon>Rhodobacterales</taxon>
        <taxon>Roseobacteraceae</taxon>
        <taxon>Pseudosulfitobacter</taxon>
    </lineage>
</organism>
<comment type="cofactor">
    <cofactor evidence="1">
        <name>Mg(2+)</name>
        <dbReference type="ChEBI" id="CHEBI:18420"/>
    </cofactor>
</comment>
<evidence type="ECO:0000313" key="6">
    <source>
        <dbReference type="EMBL" id="MCR8827602.1"/>
    </source>
</evidence>
<sequence>MTAPLIKQLPISVNGARKTDVRTQFAALCWRLIDGKVQVLLITSRGSGRWIVPKGWPVDGHTPGEAALTEAWEEAGVVGKVDARPIGLFSYNKAIADEDELPCVAMVYPVRVKSLAKTYPEALERKRRWVSRKKAAQLVEEPELAQIIKGFDPRILR</sequence>
<feature type="domain" description="Nudix hydrolase" evidence="5">
    <location>
        <begin position="22"/>
        <end position="152"/>
    </location>
</feature>
<keyword evidence="4" id="KW-0460">Magnesium</keyword>